<evidence type="ECO:0000256" key="1">
    <source>
        <dbReference type="SAM" id="SignalP"/>
    </source>
</evidence>
<dbReference type="EMBL" id="JASBAN010000001">
    <property type="protein sequence ID" value="MDI2112132.1"/>
    <property type="molecule type" value="Genomic_DNA"/>
</dbReference>
<protein>
    <recommendedName>
        <fullName evidence="4">Secreted protein</fullName>
    </recommendedName>
</protein>
<accession>A0ABT6Q5U5</accession>
<proteinExistence type="predicted"/>
<comment type="caution">
    <text evidence="2">The sequence shown here is derived from an EMBL/GenBank/DDBJ whole genome shotgun (WGS) entry which is preliminary data.</text>
</comment>
<feature type="chain" id="PRO_5045330920" description="Secreted protein" evidence="1">
    <location>
        <begin position="32"/>
        <end position="206"/>
    </location>
</feature>
<keyword evidence="3" id="KW-1185">Reference proteome</keyword>
<feature type="signal peptide" evidence="1">
    <location>
        <begin position="1"/>
        <end position="31"/>
    </location>
</feature>
<dbReference type="Proteomes" id="UP001431775">
    <property type="component" value="Unassembled WGS sequence"/>
</dbReference>
<organism evidence="2 3">
    <name type="scientific">Commensalibacter nepenthis</name>
    <dbReference type="NCBI Taxonomy" id="3043872"/>
    <lineage>
        <taxon>Bacteria</taxon>
        <taxon>Pseudomonadati</taxon>
        <taxon>Pseudomonadota</taxon>
        <taxon>Alphaproteobacteria</taxon>
        <taxon>Acetobacterales</taxon>
        <taxon>Acetobacteraceae</taxon>
    </lineage>
</organism>
<dbReference type="RefSeq" id="WP_281461803.1">
    <property type="nucleotide sequence ID" value="NZ_JASBAN010000001.1"/>
</dbReference>
<evidence type="ECO:0008006" key="4">
    <source>
        <dbReference type="Google" id="ProtNLM"/>
    </source>
</evidence>
<reference evidence="2" key="1">
    <citation type="submission" date="2023-05" db="EMBL/GenBank/DDBJ databases">
        <title>Whole genome sequence of Commensalibacter sp.</title>
        <authorList>
            <person name="Charoenyingcharoen P."/>
            <person name="Yukphan P."/>
        </authorList>
    </citation>
    <scope>NUCLEOTIDE SEQUENCE</scope>
    <source>
        <strain evidence="2">TBRC 10068</strain>
    </source>
</reference>
<name>A0ABT6Q5U5_9PROT</name>
<evidence type="ECO:0000313" key="2">
    <source>
        <dbReference type="EMBL" id="MDI2112132.1"/>
    </source>
</evidence>
<gene>
    <name evidence="2" type="ORF">QJV33_02315</name>
</gene>
<keyword evidence="1" id="KW-0732">Signal</keyword>
<sequence length="206" mass="23554">MYKKQKFNYIKYASFVLICLINITLFNSSHAEPPIVDFNDNSLVKCSNYNKGSSTDLFCSKNSDLRALSVYFINLKIKSTDQKSVPVCVGVKLYLEDYTIDRDYNFNPIELNIGKFIELVEMVIAYNANNKYSSDSLALMDNSTTSTLDQSTSNMIQKAFRKIAHNEHPQIPDKALNDIRSVVSYDTCNYMTERLQKLNSIIKGNF</sequence>
<evidence type="ECO:0000313" key="3">
    <source>
        <dbReference type="Proteomes" id="UP001431775"/>
    </source>
</evidence>